<keyword evidence="3" id="KW-1185">Reference proteome</keyword>
<feature type="compositionally biased region" description="Basic and acidic residues" evidence="1">
    <location>
        <begin position="146"/>
        <end position="159"/>
    </location>
</feature>
<sequence length="254" mass="27404">MYIGGLGSMRAASSEEATGGTACPGERFCGARGEDDRLLQSVTGACRPQECDWDEIMLPLVGPEIWRLPVEEPERTRNWIRGWVDFNFCRGAAQGSTGMRRAGLRTPVEVRSTPLGTCLKFMPAGSRKAGVGFDGLSEGAARLRDLHQKSPDSSQRDATESVGARNSKDWADQKGRPRAKARGSRLDPVIDRMRGPNTMGVMGISDHVYALGVRGISDFVSSLGVQWINGVLIELGAPWISDQVSLLGVRGSAT</sequence>
<accession>A0ABN9UQF7</accession>
<reference evidence="2" key="1">
    <citation type="submission" date="2023-10" db="EMBL/GenBank/DDBJ databases">
        <authorList>
            <person name="Chen Y."/>
            <person name="Shah S."/>
            <person name="Dougan E. K."/>
            <person name="Thang M."/>
            <person name="Chan C."/>
        </authorList>
    </citation>
    <scope>NUCLEOTIDE SEQUENCE [LARGE SCALE GENOMIC DNA]</scope>
</reference>
<gene>
    <name evidence="2" type="ORF">PCOR1329_LOCUS50121</name>
</gene>
<comment type="caution">
    <text evidence="2">The sequence shown here is derived from an EMBL/GenBank/DDBJ whole genome shotgun (WGS) entry which is preliminary data.</text>
</comment>
<proteinExistence type="predicted"/>
<organism evidence="2 3">
    <name type="scientific">Prorocentrum cordatum</name>
    <dbReference type="NCBI Taxonomy" id="2364126"/>
    <lineage>
        <taxon>Eukaryota</taxon>
        <taxon>Sar</taxon>
        <taxon>Alveolata</taxon>
        <taxon>Dinophyceae</taxon>
        <taxon>Prorocentrales</taxon>
        <taxon>Prorocentraceae</taxon>
        <taxon>Prorocentrum</taxon>
    </lineage>
</organism>
<evidence type="ECO:0000256" key="1">
    <source>
        <dbReference type="SAM" id="MobiDB-lite"/>
    </source>
</evidence>
<feature type="region of interest" description="Disordered" evidence="1">
    <location>
        <begin position="146"/>
        <end position="184"/>
    </location>
</feature>
<name>A0ABN9UQF7_9DINO</name>
<feature type="compositionally biased region" description="Basic and acidic residues" evidence="1">
    <location>
        <begin position="166"/>
        <end position="175"/>
    </location>
</feature>
<dbReference type="EMBL" id="CAUYUJ010016061">
    <property type="protein sequence ID" value="CAK0861452.1"/>
    <property type="molecule type" value="Genomic_DNA"/>
</dbReference>
<dbReference type="Proteomes" id="UP001189429">
    <property type="component" value="Unassembled WGS sequence"/>
</dbReference>
<protein>
    <submittedName>
        <fullName evidence="2">Uncharacterized protein</fullName>
    </submittedName>
</protein>
<evidence type="ECO:0000313" key="3">
    <source>
        <dbReference type="Proteomes" id="UP001189429"/>
    </source>
</evidence>
<evidence type="ECO:0000313" key="2">
    <source>
        <dbReference type="EMBL" id="CAK0861452.1"/>
    </source>
</evidence>